<dbReference type="Proteomes" id="UP000066529">
    <property type="component" value="Chromosome"/>
</dbReference>
<dbReference type="InterPro" id="IPR019257">
    <property type="entry name" value="MeTrfase_dom"/>
</dbReference>
<organism evidence="2 3">
    <name type="scientific">Methanosarcina thermophila (strain ATCC 43570 / DSM 1825 / OCM 12 / VKM B-1830 / TM-1)</name>
    <dbReference type="NCBI Taxonomy" id="523844"/>
    <lineage>
        <taxon>Archaea</taxon>
        <taxon>Methanobacteriati</taxon>
        <taxon>Methanobacteriota</taxon>
        <taxon>Stenosarchaea group</taxon>
        <taxon>Methanomicrobia</taxon>
        <taxon>Methanosarcinales</taxon>
        <taxon>Methanosarcinaceae</taxon>
        <taxon>Methanosarcina</taxon>
    </lineage>
</organism>
<sequence length="137" mass="15548">MDASLLPAEGLEAQSLGESILSTYTSRENALFNMYPLLHYGMNPEDLDFELLLAHVDSRIGLVCRTRKHLHILKDSEITIGAEAIRLRRGDVIRMGFTYKYTHDQITAFLDICGFEILKTFLSEDQTNVIILAKRST</sequence>
<dbReference type="Pfam" id="PF10017">
    <property type="entry name" value="Methyltransf_33"/>
    <property type="match status" value="1"/>
</dbReference>
<feature type="domain" description="Histidine-specific methyltransferase SAM-dependent" evidence="1">
    <location>
        <begin position="65"/>
        <end position="133"/>
    </location>
</feature>
<dbReference type="HOGENOM" id="CLU_1860739_0_0_2"/>
<gene>
    <name evidence="2" type="ORF">MSTHT_1309</name>
</gene>
<reference evidence="2 3" key="1">
    <citation type="submission" date="2014-07" db="EMBL/GenBank/DDBJ databases">
        <title>Methanogenic archaea and the global carbon cycle.</title>
        <authorList>
            <person name="Henriksen J.R."/>
            <person name="Luke J."/>
            <person name="Reinhart S."/>
            <person name="Benedict M.N."/>
            <person name="Youngblut N.D."/>
            <person name="Metcalf M.E."/>
            <person name="Whitaker R.J."/>
            <person name="Metcalf W.W."/>
        </authorList>
    </citation>
    <scope>NUCLEOTIDE SEQUENCE [LARGE SCALE GENOMIC DNA]</scope>
    <source>
        <strain evidence="3">ATCC 43570 / DSM 1825 / OCM 12 / VKM B-1830 / TM-1</strain>
    </source>
</reference>
<accession>A0A0E3NBF2</accession>
<evidence type="ECO:0000313" key="3">
    <source>
        <dbReference type="Proteomes" id="UP000066529"/>
    </source>
</evidence>
<name>A0A0E3NBF2_METTT</name>
<dbReference type="KEGG" id="mthr:MSTHT_1309"/>
<proteinExistence type="predicted"/>
<evidence type="ECO:0000313" key="2">
    <source>
        <dbReference type="EMBL" id="AKB13067.1"/>
    </source>
</evidence>
<dbReference type="AlphaFoldDB" id="A0A0E3NBF2"/>
<dbReference type="GeneID" id="95642034"/>
<evidence type="ECO:0000259" key="1">
    <source>
        <dbReference type="Pfam" id="PF10017"/>
    </source>
</evidence>
<protein>
    <recommendedName>
        <fullName evidence="1">Histidine-specific methyltransferase SAM-dependent domain-containing protein</fullName>
    </recommendedName>
</protein>
<dbReference type="EMBL" id="CP009501">
    <property type="protein sequence ID" value="AKB13067.1"/>
    <property type="molecule type" value="Genomic_DNA"/>
</dbReference>
<dbReference type="RefSeq" id="WP_048167141.1">
    <property type="nucleotide sequence ID" value="NZ_CP009501.1"/>
</dbReference>
<dbReference type="STRING" id="523844.MSTHT_1309"/>
<dbReference type="PATRIC" id="fig|523844.20.peg.1651"/>